<keyword evidence="9" id="KW-0444">Lipid biosynthesis</keyword>
<reference evidence="20" key="1">
    <citation type="journal article" date="2014" name="Int. J. Syst. Evol. Microbiol.">
        <title>Complete genome sequence of Corynebacterium casei LMG S-19264T (=DSM 44701T), isolated from a smear-ripened cheese.</title>
        <authorList>
            <consortium name="US DOE Joint Genome Institute (JGI-PGF)"/>
            <person name="Walter F."/>
            <person name="Albersmeier A."/>
            <person name="Kalinowski J."/>
            <person name="Ruckert C."/>
        </authorList>
    </citation>
    <scope>NUCLEOTIDE SEQUENCE</scope>
    <source>
        <strain evidence="20">CGMCC 1.10859</strain>
    </source>
</reference>
<evidence type="ECO:0000256" key="13">
    <source>
        <dbReference type="ARBA" id="ARBA00022989"/>
    </source>
</evidence>
<dbReference type="InterPro" id="IPR000374">
    <property type="entry name" value="PC_trans"/>
</dbReference>
<evidence type="ECO:0000256" key="3">
    <source>
        <dbReference type="ARBA" id="ARBA00005119"/>
    </source>
</evidence>
<evidence type="ECO:0000256" key="18">
    <source>
        <dbReference type="RuleBase" id="RU003938"/>
    </source>
</evidence>
<evidence type="ECO:0000256" key="11">
    <source>
        <dbReference type="ARBA" id="ARBA00022692"/>
    </source>
</evidence>
<organism evidence="20 23">
    <name type="scientific">Allgaiera indica</name>
    <dbReference type="NCBI Taxonomy" id="765699"/>
    <lineage>
        <taxon>Bacteria</taxon>
        <taxon>Pseudomonadati</taxon>
        <taxon>Pseudomonadota</taxon>
        <taxon>Alphaproteobacteria</taxon>
        <taxon>Rhodobacterales</taxon>
        <taxon>Paracoccaceae</taxon>
        <taxon>Allgaiera</taxon>
    </lineage>
</organism>
<feature type="transmembrane region" description="Helical" evidence="19">
    <location>
        <begin position="126"/>
        <end position="147"/>
    </location>
</feature>
<protein>
    <recommendedName>
        <fullName evidence="7 18">Phosphatidate cytidylyltransferase</fullName>
        <ecNumber evidence="6 18">2.7.7.41</ecNumber>
    </recommendedName>
</protein>
<feature type="transmembrane region" description="Helical" evidence="19">
    <location>
        <begin position="168"/>
        <end position="195"/>
    </location>
</feature>
<dbReference type="Pfam" id="PF01148">
    <property type="entry name" value="CTP_transf_1"/>
    <property type="match status" value="1"/>
</dbReference>
<dbReference type="Proteomes" id="UP000199541">
    <property type="component" value="Unassembled WGS sequence"/>
</dbReference>
<keyword evidence="15 19" id="KW-0472">Membrane</keyword>
<dbReference type="GO" id="GO:0016024">
    <property type="term" value="P:CDP-diacylglycerol biosynthetic process"/>
    <property type="evidence" value="ECO:0007669"/>
    <property type="project" value="TreeGrafter"/>
</dbReference>
<reference evidence="21 22" key="2">
    <citation type="submission" date="2016-10" db="EMBL/GenBank/DDBJ databases">
        <authorList>
            <person name="Varghese N."/>
            <person name="Submissions S."/>
        </authorList>
    </citation>
    <scope>NUCLEOTIDE SEQUENCE [LARGE SCALE GENOMIC DNA]</scope>
    <source>
        <strain evidence="21 22">DSM 24802</strain>
    </source>
</reference>
<evidence type="ECO:0000256" key="8">
    <source>
        <dbReference type="ARBA" id="ARBA00022475"/>
    </source>
</evidence>
<dbReference type="EMBL" id="FNOB01000007">
    <property type="protein sequence ID" value="SDW84983.1"/>
    <property type="molecule type" value="Genomic_DNA"/>
</dbReference>
<feature type="transmembrane region" description="Helical" evidence="19">
    <location>
        <begin position="239"/>
        <end position="258"/>
    </location>
</feature>
<comment type="pathway">
    <text evidence="4">Lipid metabolism.</text>
</comment>
<evidence type="ECO:0000256" key="5">
    <source>
        <dbReference type="ARBA" id="ARBA00010185"/>
    </source>
</evidence>
<evidence type="ECO:0000256" key="10">
    <source>
        <dbReference type="ARBA" id="ARBA00022679"/>
    </source>
</evidence>
<evidence type="ECO:0000313" key="20">
    <source>
        <dbReference type="EMBL" id="GHE01338.1"/>
    </source>
</evidence>
<evidence type="ECO:0000256" key="7">
    <source>
        <dbReference type="ARBA" id="ARBA00019373"/>
    </source>
</evidence>
<dbReference type="AlphaFoldDB" id="A0AAN4UQZ9"/>
<dbReference type="RefSeq" id="WP_035844377.1">
    <property type="nucleotide sequence ID" value="NZ_BNAB01000006.1"/>
</dbReference>
<dbReference type="PROSITE" id="PS01315">
    <property type="entry name" value="CDS"/>
    <property type="match status" value="1"/>
</dbReference>
<dbReference type="GO" id="GO:0005886">
    <property type="term" value="C:plasma membrane"/>
    <property type="evidence" value="ECO:0007669"/>
    <property type="project" value="UniProtKB-SubCell"/>
</dbReference>
<sequence length="260" mass="27186">MSAARWDDLKIRMISGALMALAGMVAVFLGGWYFGALAVLAAGLMVWELAGMMGAGQAAVPLGTLAAVSLFSASMIPPGAAQLLLLAAPLAGACAIRCDRLIFAAYALAILIAAHGLYWFRLENGGVWLFWLILVVIASDVGGYFAGRLIGGPKFWPRVSPKKTWSGTIAGWIGAAIVGAVFISFTTAGIDLIWISALVALASQLGDITESAIKRRKGVKDSSRLIPGHGGLLDRFDGLLGAALMMLLVALFVTVPSVRI</sequence>
<keyword evidence="14" id="KW-0443">Lipid metabolism</keyword>
<gene>
    <name evidence="20" type="primary">cdsA</name>
    <name evidence="20" type="ORF">GCM10008024_16410</name>
    <name evidence="21" type="ORF">SAMN05444006_107103</name>
</gene>
<dbReference type="GO" id="GO:0004605">
    <property type="term" value="F:phosphatidate cytidylyltransferase activity"/>
    <property type="evidence" value="ECO:0007669"/>
    <property type="project" value="UniProtKB-EC"/>
</dbReference>
<evidence type="ECO:0000256" key="9">
    <source>
        <dbReference type="ARBA" id="ARBA00022516"/>
    </source>
</evidence>
<evidence type="ECO:0000256" key="6">
    <source>
        <dbReference type="ARBA" id="ARBA00012487"/>
    </source>
</evidence>
<dbReference type="EC" id="2.7.7.41" evidence="6 18"/>
<keyword evidence="17" id="KW-1208">Phospholipid metabolism</keyword>
<dbReference type="PANTHER" id="PTHR46382:SF1">
    <property type="entry name" value="PHOSPHATIDATE CYTIDYLYLTRANSFERASE"/>
    <property type="match status" value="1"/>
</dbReference>
<evidence type="ECO:0000256" key="15">
    <source>
        <dbReference type="ARBA" id="ARBA00023136"/>
    </source>
</evidence>
<evidence type="ECO:0000256" key="19">
    <source>
        <dbReference type="SAM" id="Phobius"/>
    </source>
</evidence>
<evidence type="ECO:0000256" key="17">
    <source>
        <dbReference type="ARBA" id="ARBA00023264"/>
    </source>
</evidence>
<comment type="caution">
    <text evidence="20">The sequence shown here is derived from an EMBL/GenBank/DDBJ whole genome shotgun (WGS) entry which is preliminary data.</text>
</comment>
<evidence type="ECO:0000256" key="12">
    <source>
        <dbReference type="ARBA" id="ARBA00022695"/>
    </source>
</evidence>
<name>A0AAN4UQZ9_9RHOB</name>
<feature type="transmembrane region" description="Helical" evidence="19">
    <location>
        <begin position="101"/>
        <end position="120"/>
    </location>
</feature>
<keyword evidence="16" id="KW-0594">Phospholipid biosynthesis</keyword>
<dbReference type="PANTHER" id="PTHR46382">
    <property type="entry name" value="PHOSPHATIDATE CYTIDYLYLTRANSFERASE"/>
    <property type="match status" value="1"/>
</dbReference>
<keyword evidence="10 18" id="KW-0808">Transferase</keyword>
<keyword evidence="11 18" id="KW-0812">Transmembrane</keyword>
<evidence type="ECO:0000256" key="14">
    <source>
        <dbReference type="ARBA" id="ARBA00023098"/>
    </source>
</evidence>
<keyword evidence="13 19" id="KW-1133">Transmembrane helix</keyword>
<accession>A0AAN4UQZ9</accession>
<proteinExistence type="inferred from homology"/>
<evidence type="ECO:0000256" key="4">
    <source>
        <dbReference type="ARBA" id="ARBA00005189"/>
    </source>
</evidence>
<dbReference type="EMBL" id="BNAB01000006">
    <property type="protein sequence ID" value="GHE01338.1"/>
    <property type="molecule type" value="Genomic_DNA"/>
</dbReference>
<feature type="transmembrane region" description="Helical" evidence="19">
    <location>
        <begin position="21"/>
        <end position="47"/>
    </location>
</feature>
<comment type="catalytic activity">
    <reaction evidence="1 18">
        <text>a 1,2-diacyl-sn-glycero-3-phosphate + CTP + H(+) = a CDP-1,2-diacyl-sn-glycerol + diphosphate</text>
        <dbReference type="Rhea" id="RHEA:16229"/>
        <dbReference type="ChEBI" id="CHEBI:15378"/>
        <dbReference type="ChEBI" id="CHEBI:33019"/>
        <dbReference type="ChEBI" id="CHEBI:37563"/>
        <dbReference type="ChEBI" id="CHEBI:58332"/>
        <dbReference type="ChEBI" id="CHEBI:58608"/>
        <dbReference type="EC" id="2.7.7.41"/>
    </reaction>
</comment>
<feature type="transmembrane region" description="Helical" evidence="19">
    <location>
        <begin position="67"/>
        <end position="89"/>
    </location>
</feature>
<evidence type="ECO:0000256" key="1">
    <source>
        <dbReference type="ARBA" id="ARBA00001698"/>
    </source>
</evidence>
<comment type="similarity">
    <text evidence="5 18">Belongs to the CDS family.</text>
</comment>
<evidence type="ECO:0000256" key="16">
    <source>
        <dbReference type="ARBA" id="ARBA00023209"/>
    </source>
</evidence>
<reference evidence="20" key="3">
    <citation type="submission" date="2023-06" db="EMBL/GenBank/DDBJ databases">
        <authorList>
            <person name="Sun Q."/>
            <person name="Zhou Y."/>
        </authorList>
    </citation>
    <scope>NUCLEOTIDE SEQUENCE</scope>
    <source>
        <strain evidence="20">CGMCC 1.10859</strain>
    </source>
</reference>
<evidence type="ECO:0000313" key="21">
    <source>
        <dbReference type="EMBL" id="SDW84983.1"/>
    </source>
</evidence>
<comment type="subcellular location">
    <subcellularLocation>
        <location evidence="2">Cell membrane</location>
        <topology evidence="2">Multi-pass membrane protein</topology>
    </subcellularLocation>
</comment>
<dbReference type="Proteomes" id="UP000634647">
    <property type="component" value="Unassembled WGS sequence"/>
</dbReference>
<evidence type="ECO:0000256" key="2">
    <source>
        <dbReference type="ARBA" id="ARBA00004651"/>
    </source>
</evidence>
<evidence type="ECO:0000313" key="23">
    <source>
        <dbReference type="Proteomes" id="UP000634647"/>
    </source>
</evidence>
<keyword evidence="22" id="KW-1185">Reference proteome</keyword>
<comment type="pathway">
    <text evidence="3 18">Phospholipid metabolism; CDP-diacylglycerol biosynthesis; CDP-diacylglycerol from sn-glycerol 3-phosphate: step 3/3.</text>
</comment>
<evidence type="ECO:0000313" key="22">
    <source>
        <dbReference type="Proteomes" id="UP000199541"/>
    </source>
</evidence>
<keyword evidence="8" id="KW-1003">Cell membrane</keyword>
<keyword evidence="12 18" id="KW-0548">Nucleotidyltransferase</keyword>